<dbReference type="InterPro" id="IPR000531">
    <property type="entry name" value="Beta-barrel_TonB"/>
</dbReference>
<evidence type="ECO:0000256" key="12">
    <source>
        <dbReference type="RuleBase" id="RU003357"/>
    </source>
</evidence>
<evidence type="ECO:0000256" key="1">
    <source>
        <dbReference type="ARBA" id="ARBA00004571"/>
    </source>
</evidence>
<evidence type="ECO:0000313" key="15">
    <source>
        <dbReference type="EMBL" id="GGO14700.1"/>
    </source>
</evidence>
<comment type="subcellular location">
    <subcellularLocation>
        <location evidence="1 11">Cell outer membrane</location>
        <topology evidence="1 11">Multi-pass membrane protein</topology>
    </subcellularLocation>
</comment>
<proteinExistence type="inferred from homology"/>
<dbReference type="Proteomes" id="UP000602381">
    <property type="component" value="Unassembled WGS sequence"/>
</dbReference>
<evidence type="ECO:0000256" key="9">
    <source>
        <dbReference type="ARBA" id="ARBA00023136"/>
    </source>
</evidence>
<dbReference type="SUPFAM" id="SSF56935">
    <property type="entry name" value="Porins"/>
    <property type="match status" value="1"/>
</dbReference>
<keyword evidence="9 11" id="KW-0472">Membrane</keyword>
<evidence type="ECO:0000256" key="4">
    <source>
        <dbReference type="ARBA" id="ARBA00022496"/>
    </source>
</evidence>
<evidence type="ECO:0000256" key="7">
    <source>
        <dbReference type="ARBA" id="ARBA00023065"/>
    </source>
</evidence>
<evidence type="ECO:0000256" key="6">
    <source>
        <dbReference type="ARBA" id="ARBA00023004"/>
    </source>
</evidence>
<dbReference type="PANTHER" id="PTHR32552:SF81">
    <property type="entry name" value="TONB-DEPENDENT OUTER MEMBRANE RECEPTOR"/>
    <property type="match status" value="1"/>
</dbReference>
<evidence type="ECO:0000256" key="5">
    <source>
        <dbReference type="ARBA" id="ARBA00022692"/>
    </source>
</evidence>
<dbReference type="Pfam" id="PF00593">
    <property type="entry name" value="TonB_dep_Rec_b-barrel"/>
    <property type="match status" value="1"/>
</dbReference>
<dbReference type="PANTHER" id="PTHR32552">
    <property type="entry name" value="FERRICHROME IRON RECEPTOR-RELATED"/>
    <property type="match status" value="1"/>
</dbReference>
<keyword evidence="4" id="KW-0410">Iron transport</keyword>
<dbReference type="InterPro" id="IPR012910">
    <property type="entry name" value="Plug_dom"/>
</dbReference>
<keyword evidence="6" id="KW-0408">Iron</keyword>
<evidence type="ECO:0000313" key="16">
    <source>
        <dbReference type="Proteomes" id="UP000602381"/>
    </source>
</evidence>
<organism evidence="15 16">
    <name type="scientific">Iodidimonas muriae</name>
    <dbReference type="NCBI Taxonomy" id="261467"/>
    <lineage>
        <taxon>Bacteria</taxon>
        <taxon>Pseudomonadati</taxon>
        <taxon>Pseudomonadota</taxon>
        <taxon>Alphaproteobacteria</taxon>
        <taxon>Iodidimonadales</taxon>
        <taxon>Iodidimonadaceae</taxon>
        <taxon>Iodidimonas</taxon>
    </lineage>
</organism>
<evidence type="ECO:0000256" key="8">
    <source>
        <dbReference type="ARBA" id="ARBA00023077"/>
    </source>
</evidence>
<reference evidence="16" key="1">
    <citation type="journal article" date="2019" name="Int. J. Syst. Evol. Microbiol.">
        <title>The Global Catalogue of Microorganisms (GCM) 10K type strain sequencing project: providing services to taxonomists for standard genome sequencing and annotation.</title>
        <authorList>
            <consortium name="The Broad Institute Genomics Platform"/>
            <consortium name="The Broad Institute Genome Sequencing Center for Infectious Disease"/>
            <person name="Wu L."/>
            <person name="Ma J."/>
        </authorList>
    </citation>
    <scope>NUCLEOTIDE SEQUENCE [LARGE SCALE GENOMIC DNA]</scope>
    <source>
        <strain evidence="16">JCM 17843</strain>
    </source>
</reference>
<sequence>MAVLAATIAPLNMGWAQAISSDDQQSIAPEEQQKRGGLLEEIVITAQKREQSLQSVGIAVTAISGEQMREYGVEKSYDIAAMTPGVHISGNLAGQNTQFTIRGVTQNDFNDIVEAPNAAYLDEGYIAISQAQTFAVFDIDRVEILKGPQGTLFGRNATGGLVHYLSNQPTFDSVEGYVDAEYGFFDSPAHANGGRIEAALGGPLGEHLAARGAVMFSKHGGYLKNNYPDGAVGGSPGPGAGVNLGDDDTLAGRFTVVYQPTDSFYWRVSANVERSRLSTGPFQSKPTIAVFEDVNGTNELVNVIDVPPGESRASIGPGGVDLGTDLDNNGLFGGDDAPGAEFFGRFAPGGDFFGYLDPDGKGFSFSGDFAFDDANSTDTWGVNNNIQWDISDSITLTSISDYKDYEKLLFIDVDSAPVNQSANFAGVDATSFTQELRLNGTTEKANWVLGAFYLNIDNRSDNGLKFPVNSVVPGAPFDLSSLADLDTDSYSAFAHLDYQISEKFAFILGGRIIQEEKDYRFQQAIFPTQDSRKINQGTPIPIGPVFGPNGPEAFTDDSSDTLWAGTVRGEYTPNEDLLIYAAVKRGVKAGSFNAQLAGGIPVPTSAIPYDEEVLWSYEAGFKAQLLDNSARLNANLFYYDYNDYQAFLFTGVSGVVINADAEYYGADVEFVASPFEGFDFRLAGSWLDATVKDVPLRVDGPISINAKPNYAPEFQFSSMARYEWAAFGGMLSVMGDLSWSDSYFYNLRNFDADKFDSFFFANARLAWASDDGHWEAALKVENLTNAKAGIQGFDLATLCGCNEISFRPPRWIGLSVRYAL</sequence>
<accession>A0ABQ2LF66</accession>
<evidence type="ECO:0000259" key="13">
    <source>
        <dbReference type="Pfam" id="PF00593"/>
    </source>
</evidence>
<comment type="caution">
    <text evidence="15">The sequence shown here is derived from an EMBL/GenBank/DDBJ whole genome shotgun (WGS) entry which is preliminary data.</text>
</comment>
<dbReference type="Gene3D" id="2.40.170.20">
    <property type="entry name" value="TonB-dependent receptor, beta-barrel domain"/>
    <property type="match status" value="2"/>
</dbReference>
<dbReference type="EMBL" id="BMOV01000008">
    <property type="protein sequence ID" value="GGO14700.1"/>
    <property type="molecule type" value="Genomic_DNA"/>
</dbReference>
<evidence type="ECO:0000256" key="3">
    <source>
        <dbReference type="ARBA" id="ARBA00022452"/>
    </source>
</evidence>
<dbReference type="RefSeq" id="WP_229773692.1">
    <property type="nucleotide sequence ID" value="NZ_BMOV01000008.1"/>
</dbReference>
<keyword evidence="2 11" id="KW-0813">Transport</keyword>
<keyword evidence="7" id="KW-0406">Ion transport</keyword>
<feature type="domain" description="TonB-dependent receptor-like beta-barrel" evidence="13">
    <location>
        <begin position="325"/>
        <end position="783"/>
    </location>
</feature>
<evidence type="ECO:0000256" key="10">
    <source>
        <dbReference type="ARBA" id="ARBA00023237"/>
    </source>
</evidence>
<dbReference type="InterPro" id="IPR039426">
    <property type="entry name" value="TonB-dep_rcpt-like"/>
</dbReference>
<dbReference type="PROSITE" id="PS52016">
    <property type="entry name" value="TONB_DEPENDENT_REC_3"/>
    <property type="match status" value="1"/>
</dbReference>
<evidence type="ECO:0000259" key="14">
    <source>
        <dbReference type="Pfam" id="PF07715"/>
    </source>
</evidence>
<keyword evidence="5 11" id="KW-0812">Transmembrane</keyword>
<gene>
    <name evidence="15" type="ORF">GCM10007972_22120</name>
</gene>
<keyword evidence="16" id="KW-1185">Reference proteome</keyword>
<keyword evidence="10 11" id="KW-0998">Cell outer membrane</keyword>
<name>A0ABQ2LF66_9PROT</name>
<feature type="domain" description="TonB-dependent receptor plug" evidence="14">
    <location>
        <begin position="53"/>
        <end position="160"/>
    </location>
</feature>
<comment type="similarity">
    <text evidence="11 12">Belongs to the TonB-dependent receptor family.</text>
</comment>
<keyword evidence="3 11" id="KW-1134">Transmembrane beta strand</keyword>
<evidence type="ECO:0008006" key="17">
    <source>
        <dbReference type="Google" id="ProtNLM"/>
    </source>
</evidence>
<dbReference type="Pfam" id="PF07715">
    <property type="entry name" value="Plug"/>
    <property type="match status" value="1"/>
</dbReference>
<dbReference type="InterPro" id="IPR036942">
    <property type="entry name" value="Beta-barrel_TonB_sf"/>
</dbReference>
<evidence type="ECO:0000256" key="2">
    <source>
        <dbReference type="ARBA" id="ARBA00022448"/>
    </source>
</evidence>
<evidence type="ECO:0000256" key="11">
    <source>
        <dbReference type="PROSITE-ProRule" id="PRU01360"/>
    </source>
</evidence>
<protein>
    <recommendedName>
        <fullName evidence="17">TonB-dependent receptor</fullName>
    </recommendedName>
</protein>
<keyword evidence="8 12" id="KW-0798">TonB box</keyword>